<keyword evidence="1" id="KW-1133">Transmembrane helix</keyword>
<sequence>MAKVVSWNARGLCNLDSQGSVSMLLKKTKANVILIQETKIKESGGIDDAKLFPKEWKWVCVPSIGLSGGMVLAWNPCDIIMKDSFVGTFSISIVCTISCLNVDCFIIGVYGPCDKRLSMEF</sequence>
<feature type="transmembrane region" description="Helical" evidence="1">
    <location>
        <begin position="86"/>
        <end position="111"/>
    </location>
</feature>
<dbReference type="EMBL" id="JABWDY010022406">
    <property type="protein sequence ID" value="KAF5191738.1"/>
    <property type="molecule type" value="Genomic_DNA"/>
</dbReference>
<accession>A0A7J6W4K2</accession>
<gene>
    <name evidence="2" type="ORF">FRX31_018672</name>
</gene>
<dbReference type="Proteomes" id="UP000554482">
    <property type="component" value="Unassembled WGS sequence"/>
</dbReference>
<organism evidence="2 3">
    <name type="scientific">Thalictrum thalictroides</name>
    <name type="common">Rue-anemone</name>
    <name type="synonym">Anemone thalictroides</name>
    <dbReference type="NCBI Taxonomy" id="46969"/>
    <lineage>
        <taxon>Eukaryota</taxon>
        <taxon>Viridiplantae</taxon>
        <taxon>Streptophyta</taxon>
        <taxon>Embryophyta</taxon>
        <taxon>Tracheophyta</taxon>
        <taxon>Spermatophyta</taxon>
        <taxon>Magnoliopsida</taxon>
        <taxon>Ranunculales</taxon>
        <taxon>Ranunculaceae</taxon>
        <taxon>Thalictroideae</taxon>
        <taxon>Thalictrum</taxon>
    </lineage>
</organism>
<keyword evidence="1" id="KW-0472">Membrane</keyword>
<dbReference type="SUPFAM" id="SSF56219">
    <property type="entry name" value="DNase I-like"/>
    <property type="match status" value="1"/>
</dbReference>
<dbReference type="AlphaFoldDB" id="A0A7J6W4K2"/>
<comment type="caution">
    <text evidence="2">The sequence shown here is derived from an EMBL/GenBank/DDBJ whole genome shotgun (WGS) entry which is preliminary data.</text>
</comment>
<evidence type="ECO:0000313" key="2">
    <source>
        <dbReference type="EMBL" id="KAF5191738.1"/>
    </source>
</evidence>
<name>A0A7J6W4K2_THATH</name>
<dbReference type="OrthoDB" id="1718935at2759"/>
<proteinExistence type="predicted"/>
<dbReference type="Gene3D" id="3.60.10.10">
    <property type="entry name" value="Endonuclease/exonuclease/phosphatase"/>
    <property type="match status" value="1"/>
</dbReference>
<keyword evidence="1" id="KW-0812">Transmembrane</keyword>
<evidence type="ECO:0000256" key="1">
    <source>
        <dbReference type="SAM" id="Phobius"/>
    </source>
</evidence>
<keyword evidence="3" id="KW-1185">Reference proteome</keyword>
<evidence type="ECO:0000313" key="3">
    <source>
        <dbReference type="Proteomes" id="UP000554482"/>
    </source>
</evidence>
<protein>
    <submittedName>
        <fullName evidence="2">Uncharacterized protein</fullName>
    </submittedName>
</protein>
<dbReference type="InterPro" id="IPR036691">
    <property type="entry name" value="Endo/exonu/phosph_ase_sf"/>
</dbReference>
<reference evidence="2 3" key="1">
    <citation type="submission" date="2020-06" db="EMBL/GenBank/DDBJ databases">
        <title>Transcriptomic and genomic resources for Thalictrum thalictroides and T. hernandezii: Facilitating candidate gene discovery in an emerging model plant lineage.</title>
        <authorList>
            <person name="Arias T."/>
            <person name="Riano-Pachon D.M."/>
            <person name="Di Stilio V.S."/>
        </authorList>
    </citation>
    <scope>NUCLEOTIDE SEQUENCE [LARGE SCALE GENOMIC DNA]</scope>
    <source>
        <strain evidence="3">cv. WT478/WT964</strain>
        <tissue evidence="2">Leaves</tissue>
    </source>
</reference>